<proteinExistence type="predicted"/>
<dbReference type="EMBL" id="CM042047">
    <property type="protein sequence ID" value="KAI3770792.1"/>
    <property type="molecule type" value="Genomic_DNA"/>
</dbReference>
<evidence type="ECO:0000313" key="1">
    <source>
        <dbReference type="EMBL" id="KAI3770792.1"/>
    </source>
</evidence>
<reference evidence="2" key="1">
    <citation type="journal article" date="2022" name="Mol. Ecol. Resour.">
        <title>The genomes of chicory, endive, great burdock and yacon provide insights into Asteraceae palaeo-polyploidization history and plant inulin production.</title>
        <authorList>
            <person name="Fan W."/>
            <person name="Wang S."/>
            <person name="Wang H."/>
            <person name="Wang A."/>
            <person name="Jiang F."/>
            <person name="Liu H."/>
            <person name="Zhao H."/>
            <person name="Xu D."/>
            <person name="Zhang Y."/>
        </authorList>
    </citation>
    <scope>NUCLEOTIDE SEQUENCE [LARGE SCALE GENOMIC DNA]</scope>
    <source>
        <strain evidence="2">cv. Niubang</strain>
    </source>
</reference>
<protein>
    <submittedName>
        <fullName evidence="1">Uncharacterized protein</fullName>
    </submittedName>
</protein>
<accession>A0ACB9FI04</accession>
<comment type="caution">
    <text evidence="1">The sequence shown here is derived from an EMBL/GenBank/DDBJ whole genome shotgun (WGS) entry which is preliminary data.</text>
</comment>
<organism evidence="1 2">
    <name type="scientific">Arctium lappa</name>
    <name type="common">Greater burdock</name>
    <name type="synonym">Lappa major</name>
    <dbReference type="NCBI Taxonomy" id="4217"/>
    <lineage>
        <taxon>Eukaryota</taxon>
        <taxon>Viridiplantae</taxon>
        <taxon>Streptophyta</taxon>
        <taxon>Embryophyta</taxon>
        <taxon>Tracheophyta</taxon>
        <taxon>Spermatophyta</taxon>
        <taxon>Magnoliopsida</taxon>
        <taxon>eudicotyledons</taxon>
        <taxon>Gunneridae</taxon>
        <taxon>Pentapetalae</taxon>
        <taxon>asterids</taxon>
        <taxon>campanulids</taxon>
        <taxon>Asterales</taxon>
        <taxon>Asteraceae</taxon>
        <taxon>Carduoideae</taxon>
        <taxon>Cardueae</taxon>
        <taxon>Arctiinae</taxon>
        <taxon>Arctium</taxon>
    </lineage>
</organism>
<reference evidence="1 2" key="2">
    <citation type="journal article" date="2022" name="Mol. Ecol. Resour.">
        <title>The genomes of chicory, endive, great burdock and yacon provide insights into Asteraceae paleo-polyploidization history and plant inulin production.</title>
        <authorList>
            <person name="Fan W."/>
            <person name="Wang S."/>
            <person name="Wang H."/>
            <person name="Wang A."/>
            <person name="Jiang F."/>
            <person name="Liu H."/>
            <person name="Zhao H."/>
            <person name="Xu D."/>
            <person name="Zhang Y."/>
        </authorList>
    </citation>
    <scope>NUCLEOTIDE SEQUENCE [LARGE SCALE GENOMIC DNA]</scope>
    <source>
        <strain evidence="2">cv. Niubang</strain>
    </source>
</reference>
<sequence>MKLSPVLRSVLEMVTGIIFGGRVGIWILMEEQTKGKKMSSSSGRQLKAMLRKNWLLKIRHPYITLAESVECVLWVFLIIFVLNLLSFERIPVRTQVDTKIHPAESKGTSQGLITQEPQGTDSVTVISE</sequence>
<name>A0ACB9FI04_ARCLA</name>
<gene>
    <name evidence="1" type="ORF">L6452_01936</name>
</gene>
<dbReference type="Proteomes" id="UP001055879">
    <property type="component" value="Linkage Group LG01"/>
</dbReference>
<evidence type="ECO:0000313" key="2">
    <source>
        <dbReference type="Proteomes" id="UP001055879"/>
    </source>
</evidence>
<keyword evidence="2" id="KW-1185">Reference proteome</keyword>